<feature type="region of interest" description="Disordered" evidence="1">
    <location>
        <begin position="230"/>
        <end position="295"/>
    </location>
</feature>
<feature type="domain" description="Intradiol ring-cleavage dioxygenases" evidence="3">
    <location>
        <begin position="62"/>
        <end position="145"/>
    </location>
</feature>
<proteinExistence type="predicted"/>
<sequence>MPSPVSPSRRGLLALAGAAPFAAIAVGSRPAVAADGVCALTPQVTQGPYWFDPKLNRADITEGKTGAPVTVALTVVDGACRPLKGARVDIWHCDAQGLYSGYEGQGDDHKAGAKDKTFLRGAQITDAAGKVAFKTVWPGWYEGRTPHIHIKVHLDARTALTAQLFVPDALSEYLYENLPAYRRPRKRDTFNRHDGIALQGGEAMVASVKEGKDGYVLALVLGVDPAADWKDDAGMGGPGGPPPGGMGPPPGGMGPPPRGLNGRPPGPPPGGFPGGSPPEGGMGGPPHHETLTGEARLKAIVPGI</sequence>
<accession>A0ABS0SS57</accession>
<dbReference type="Gene3D" id="2.60.130.10">
    <property type="entry name" value="Aromatic compound dioxygenase"/>
    <property type="match status" value="1"/>
</dbReference>
<evidence type="ECO:0000313" key="4">
    <source>
        <dbReference type="EMBL" id="MBI1682169.1"/>
    </source>
</evidence>
<name>A0ABS0SS57_9CAUL</name>
<dbReference type="PANTHER" id="PTHR34315:SF1">
    <property type="entry name" value="INTRADIOL RING-CLEAVAGE DIOXYGENASES DOMAIN-CONTAINING PROTEIN-RELATED"/>
    <property type="match status" value="1"/>
</dbReference>
<keyword evidence="5" id="KW-1185">Reference proteome</keyword>
<organism evidence="4 5">
    <name type="scientific">Caulobacter hibisci</name>
    <dbReference type="NCBI Taxonomy" id="2035993"/>
    <lineage>
        <taxon>Bacteria</taxon>
        <taxon>Pseudomonadati</taxon>
        <taxon>Pseudomonadota</taxon>
        <taxon>Alphaproteobacteria</taxon>
        <taxon>Caulobacterales</taxon>
        <taxon>Caulobacteraceae</taxon>
        <taxon>Caulobacter</taxon>
    </lineage>
</organism>
<comment type="caution">
    <text evidence="4">The sequence shown here is derived from an EMBL/GenBank/DDBJ whole genome shotgun (WGS) entry which is preliminary data.</text>
</comment>
<dbReference type="GO" id="GO:0051213">
    <property type="term" value="F:dioxygenase activity"/>
    <property type="evidence" value="ECO:0007669"/>
    <property type="project" value="UniProtKB-KW"/>
</dbReference>
<dbReference type="PROSITE" id="PS51318">
    <property type="entry name" value="TAT"/>
    <property type="match status" value="1"/>
</dbReference>
<reference evidence="4 5" key="1">
    <citation type="submission" date="2020-11" db="EMBL/GenBank/DDBJ databases">
        <title>genome sequence of strain KACC 18849.</title>
        <authorList>
            <person name="Gao J."/>
            <person name="Zhang X."/>
        </authorList>
    </citation>
    <scope>NUCLEOTIDE SEQUENCE [LARGE SCALE GENOMIC DNA]</scope>
    <source>
        <strain evidence="4 5">KACC 18849</strain>
    </source>
</reference>
<protein>
    <submittedName>
        <fullName evidence="4">Intradiol ring-cleavage dioxygenase</fullName>
    </submittedName>
</protein>
<keyword evidence="4" id="KW-0223">Dioxygenase</keyword>
<keyword evidence="2" id="KW-0732">Signal</keyword>
<feature type="compositionally biased region" description="Gly residues" evidence="1">
    <location>
        <begin position="272"/>
        <end position="284"/>
    </location>
</feature>
<dbReference type="CDD" id="cd03457">
    <property type="entry name" value="intradiol_dioxygenase_like"/>
    <property type="match status" value="1"/>
</dbReference>
<evidence type="ECO:0000256" key="2">
    <source>
        <dbReference type="SAM" id="SignalP"/>
    </source>
</evidence>
<evidence type="ECO:0000313" key="5">
    <source>
        <dbReference type="Proteomes" id="UP000639859"/>
    </source>
</evidence>
<feature type="signal peptide" evidence="2">
    <location>
        <begin position="1"/>
        <end position="33"/>
    </location>
</feature>
<keyword evidence="4" id="KW-0560">Oxidoreductase</keyword>
<evidence type="ECO:0000256" key="1">
    <source>
        <dbReference type="SAM" id="MobiDB-lite"/>
    </source>
</evidence>
<feature type="chain" id="PRO_5047446541" evidence="2">
    <location>
        <begin position="34"/>
        <end position="304"/>
    </location>
</feature>
<feature type="compositionally biased region" description="Basic and acidic residues" evidence="1">
    <location>
        <begin position="286"/>
        <end position="295"/>
    </location>
</feature>
<dbReference type="InterPro" id="IPR006311">
    <property type="entry name" value="TAT_signal"/>
</dbReference>
<dbReference type="Pfam" id="PF00775">
    <property type="entry name" value="Dioxygenase_C"/>
    <property type="match status" value="1"/>
</dbReference>
<feature type="compositionally biased region" description="Pro residues" evidence="1">
    <location>
        <begin position="239"/>
        <end position="271"/>
    </location>
</feature>
<dbReference type="PANTHER" id="PTHR34315">
    <property type="match status" value="1"/>
</dbReference>
<dbReference type="EMBL" id="JADWOX010000001">
    <property type="protein sequence ID" value="MBI1682169.1"/>
    <property type="molecule type" value="Genomic_DNA"/>
</dbReference>
<dbReference type="RefSeq" id="WP_198574140.1">
    <property type="nucleotide sequence ID" value="NZ_JADWOX010000001.1"/>
</dbReference>
<dbReference type="SUPFAM" id="SSF49482">
    <property type="entry name" value="Aromatic compound dioxygenase"/>
    <property type="match status" value="1"/>
</dbReference>
<gene>
    <name evidence="4" type="ORF">I4Q42_00630</name>
</gene>
<evidence type="ECO:0000259" key="3">
    <source>
        <dbReference type="Pfam" id="PF00775"/>
    </source>
</evidence>
<dbReference type="InterPro" id="IPR015889">
    <property type="entry name" value="Intradiol_dOase_core"/>
</dbReference>
<dbReference type="Proteomes" id="UP000639859">
    <property type="component" value="Unassembled WGS sequence"/>
</dbReference>
<dbReference type="InterPro" id="IPR000627">
    <property type="entry name" value="Intradiol_dOase_C"/>
</dbReference>